<keyword evidence="8" id="KW-0408">Iron</keyword>
<evidence type="ECO:0000256" key="8">
    <source>
        <dbReference type="ARBA" id="ARBA00023004"/>
    </source>
</evidence>
<dbReference type="Pfam" id="PF12544">
    <property type="entry name" value="LAM_C"/>
    <property type="match status" value="1"/>
</dbReference>
<dbReference type="InterPro" id="IPR013785">
    <property type="entry name" value="Aldolase_TIM"/>
</dbReference>
<keyword evidence="16" id="KW-1185">Reference proteome</keyword>
<evidence type="ECO:0000256" key="10">
    <source>
        <dbReference type="ARBA" id="ARBA00023235"/>
    </source>
</evidence>
<dbReference type="InterPro" id="IPR003739">
    <property type="entry name" value="Lys_aminomutase/Glu_NH3_mut"/>
</dbReference>
<dbReference type="InterPro" id="IPR007197">
    <property type="entry name" value="rSAM"/>
</dbReference>
<dbReference type="Pfam" id="PF04055">
    <property type="entry name" value="Radical_SAM"/>
    <property type="match status" value="1"/>
</dbReference>
<evidence type="ECO:0000313" key="16">
    <source>
        <dbReference type="Proteomes" id="UP000014975"/>
    </source>
</evidence>
<feature type="binding site" evidence="11">
    <location>
        <position position="179"/>
    </location>
    <ligand>
        <name>[4Fe-4S] cluster</name>
        <dbReference type="ChEBI" id="CHEBI:49883"/>
        <note>4Fe-4S-S-AdoMet</note>
    </ligand>
</feature>
<dbReference type="GO" id="GO:0046872">
    <property type="term" value="F:metal ion binding"/>
    <property type="evidence" value="ECO:0007669"/>
    <property type="project" value="UniProtKB-KW"/>
</dbReference>
<proteinExistence type="inferred from homology"/>
<feature type="binding site" evidence="11">
    <location>
        <position position="175"/>
    </location>
    <ligand>
        <name>[4Fe-4S] cluster</name>
        <dbReference type="ChEBI" id="CHEBI:49883"/>
        <note>4Fe-4S-S-AdoMet</note>
    </ligand>
</feature>
<evidence type="ECO:0000256" key="7">
    <source>
        <dbReference type="ARBA" id="ARBA00022898"/>
    </source>
</evidence>
<keyword evidence="9 11" id="KW-0411">Iron-sulfur</keyword>
<evidence type="ECO:0000256" key="9">
    <source>
        <dbReference type="ARBA" id="ARBA00023014"/>
    </source>
</evidence>
<keyword evidence="4 11" id="KW-0004">4Fe-4S</keyword>
<evidence type="ECO:0000256" key="13">
    <source>
        <dbReference type="SAM" id="MobiDB-lite"/>
    </source>
</evidence>
<protein>
    <submittedName>
        <fullName evidence="15">Lysine 2,3-aminomutase YodO family protein</fullName>
    </submittedName>
</protein>
<dbReference type="AlphaFoldDB" id="S7UQ05"/>
<evidence type="ECO:0000256" key="2">
    <source>
        <dbReference type="ARBA" id="ARBA00001966"/>
    </source>
</evidence>
<feature type="domain" description="Radical SAM core" evidence="14">
    <location>
        <begin position="161"/>
        <end position="374"/>
    </location>
</feature>
<evidence type="ECO:0000256" key="12">
    <source>
        <dbReference type="PIRSR" id="PIRSR603739-50"/>
    </source>
</evidence>
<feature type="compositionally biased region" description="Low complexity" evidence="13">
    <location>
        <begin position="1"/>
        <end position="14"/>
    </location>
</feature>
<accession>S7UQ05</accession>
<keyword evidence="5" id="KW-0949">S-adenosyl-L-methionine</keyword>
<dbReference type="NCBIfam" id="TIGR00238">
    <property type="entry name" value="KamA family radical SAM protein"/>
    <property type="match status" value="1"/>
</dbReference>
<comment type="cofactor">
    <cofactor evidence="2">
        <name>[4Fe-4S] cluster</name>
        <dbReference type="ChEBI" id="CHEBI:49883"/>
    </cofactor>
</comment>
<evidence type="ECO:0000256" key="1">
    <source>
        <dbReference type="ARBA" id="ARBA00001933"/>
    </source>
</evidence>
<dbReference type="PROSITE" id="PS51918">
    <property type="entry name" value="RADICAL_SAM"/>
    <property type="match status" value="1"/>
</dbReference>
<dbReference type="Gene3D" id="6.10.140.1170">
    <property type="match status" value="1"/>
</dbReference>
<dbReference type="CDD" id="cd01335">
    <property type="entry name" value="Radical_SAM"/>
    <property type="match status" value="1"/>
</dbReference>
<dbReference type="SFLD" id="SFLDS00029">
    <property type="entry name" value="Radical_SAM"/>
    <property type="match status" value="1"/>
</dbReference>
<evidence type="ECO:0000256" key="4">
    <source>
        <dbReference type="ARBA" id="ARBA00022485"/>
    </source>
</evidence>
<feature type="region of interest" description="Disordered" evidence="13">
    <location>
        <begin position="1"/>
        <end position="42"/>
    </location>
</feature>
<dbReference type="Gene3D" id="3.20.20.70">
    <property type="entry name" value="Aldolase class I"/>
    <property type="match status" value="1"/>
</dbReference>
<gene>
    <name evidence="15" type="ORF">dsat_1657</name>
</gene>
<evidence type="ECO:0000313" key="15">
    <source>
        <dbReference type="EMBL" id="EPR36129.1"/>
    </source>
</evidence>
<feature type="modified residue" description="N6-(pyridoxal phosphate)lysine" evidence="12">
    <location>
        <position position="388"/>
    </location>
</feature>
<dbReference type="InterPro" id="IPR025895">
    <property type="entry name" value="LAM_C_dom"/>
</dbReference>
<comment type="caution">
    <text evidence="15">The sequence shown here is derived from an EMBL/GenBank/DDBJ whole genome shotgun (WGS) entry which is preliminary data.</text>
</comment>
<dbReference type="GO" id="GO:0051539">
    <property type="term" value="F:4 iron, 4 sulfur cluster binding"/>
    <property type="evidence" value="ECO:0007669"/>
    <property type="project" value="UniProtKB-KW"/>
</dbReference>
<evidence type="ECO:0000259" key="14">
    <source>
        <dbReference type="PROSITE" id="PS51918"/>
    </source>
</evidence>
<dbReference type="SFLD" id="SFLDG01070">
    <property type="entry name" value="PLP-dependent"/>
    <property type="match status" value="1"/>
</dbReference>
<evidence type="ECO:0000256" key="3">
    <source>
        <dbReference type="ARBA" id="ARBA00008703"/>
    </source>
</evidence>
<feature type="binding site" evidence="11">
    <location>
        <position position="182"/>
    </location>
    <ligand>
        <name>[4Fe-4S] cluster</name>
        <dbReference type="ChEBI" id="CHEBI:49883"/>
        <note>4Fe-4S-S-AdoMet</note>
    </ligand>
</feature>
<dbReference type="EMBL" id="ATHI01000001">
    <property type="protein sequence ID" value="EPR36129.1"/>
    <property type="molecule type" value="Genomic_DNA"/>
</dbReference>
<name>S7UQ05_9BACT</name>
<sequence length="431" mass="47034">MTQASEAAEQSAAPIEPPSSPLSLAFSRRGRPTPFGAQTRKPPVMVVDAAREAFYSTHFPNSTAEQWTDWRWQIRNRLTSVAQISRVIALSPDELMALSAKGGRLPVAVTPYYLSLFAAQGPQSPLRRTMIPSMAEFTPSECEAADPLGEEDDSPVPGLVHRYPDRALFLATDFCSAYCRYCTRSRRVGKGPSRMPAAHVWEQALAYIARTPAIRDVIVSGGDPLTLSDRAIEHILSRLRAIPHVEVIRLGTKTPMVLPQRITPALVKILKRYHPLWMSVHCTHPDELTPESAQAFARLADAGIPLGSQTVLLSGVNDSPAAMVPLMRGLMKNRVRPYYLYQCDQVRGAGHFRAPLATGVEIIRSLRGHTSGYAVPQLVVDLPGGGGKAPVLPEYLAGVSGDDLVFVNYEGRTFLSRDPATAALMRGHAEA</sequence>
<dbReference type="PANTHER" id="PTHR30538">
    <property type="entry name" value="LYSINE 2,3-AMINOMUTASE-RELATED"/>
    <property type="match status" value="1"/>
</dbReference>
<dbReference type="SUPFAM" id="SSF102114">
    <property type="entry name" value="Radical SAM enzymes"/>
    <property type="match status" value="1"/>
</dbReference>
<dbReference type="Proteomes" id="UP000014975">
    <property type="component" value="Unassembled WGS sequence"/>
</dbReference>
<evidence type="ECO:0000256" key="6">
    <source>
        <dbReference type="ARBA" id="ARBA00022723"/>
    </source>
</evidence>
<keyword evidence="10" id="KW-0413">Isomerase</keyword>
<comment type="similarity">
    <text evidence="3">Belongs to the radical SAM superfamily. KamA family.</text>
</comment>
<evidence type="ECO:0000256" key="5">
    <source>
        <dbReference type="ARBA" id="ARBA00022691"/>
    </source>
</evidence>
<comment type="cofactor">
    <cofactor evidence="1 12">
        <name>pyridoxal 5'-phosphate</name>
        <dbReference type="ChEBI" id="CHEBI:597326"/>
    </cofactor>
</comment>
<organism evidence="15 16">
    <name type="scientific">Alkalidesulfovibrio alkalitolerans DSM 16529</name>
    <dbReference type="NCBI Taxonomy" id="1121439"/>
    <lineage>
        <taxon>Bacteria</taxon>
        <taxon>Pseudomonadati</taxon>
        <taxon>Thermodesulfobacteriota</taxon>
        <taxon>Desulfovibrionia</taxon>
        <taxon>Desulfovibrionales</taxon>
        <taxon>Desulfovibrionaceae</taxon>
        <taxon>Alkalidesulfovibrio</taxon>
    </lineage>
</organism>
<dbReference type="PATRIC" id="fig|1121439.3.peg.39"/>
<dbReference type="STRING" id="1121439.dsat_1657"/>
<evidence type="ECO:0000256" key="11">
    <source>
        <dbReference type="PIRSR" id="PIRSR004911-1"/>
    </source>
</evidence>
<dbReference type="InterPro" id="IPR058240">
    <property type="entry name" value="rSAM_sf"/>
</dbReference>
<keyword evidence="6 11" id="KW-0479">Metal-binding</keyword>
<dbReference type="PIRSF" id="PIRSF004911">
    <property type="entry name" value="DUF160"/>
    <property type="match status" value="1"/>
</dbReference>
<dbReference type="GO" id="GO:0016853">
    <property type="term" value="F:isomerase activity"/>
    <property type="evidence" value="ECO:0007669"/>
    <property type="project" value="UniProtKB-KW"/>
</dbReference>
<keyword evidence="7 12" id="KW-0663">Pyridoxal phosphate</keyword>
<dbReference type="RefSeq" id="WP_020885543.1">
    <property type="nucleotide sequence ID" value="NZ_ATHI01000001.1"/>
</dbReference>
<dbReference type="PANTHER" id="PTHR30538:SF1">
    <property type="entry name" value="L-LYSINE 2,3-AMINOMUTASE"/>
    <property type="match status" value="1"/>
</dbReference>
<reference evidence="15 16" key="1">
    <citation type="journal article" date="2013" name="Genome Announc.">
        <title>Draft genome sequences for three mercury-methylating, sulfate-reducing bacteria.</title>
        <authorList>
            <person name="Brown S.D."/>
            <person name="Hurt R.A.Jr."/>
            <person name="Gilmour C.C."/>
            <person name="Elias D.A."/>
        </authorList>
    </citation>
    <scope>NUCLEOTIDE SEQUENCE [LARGE SCALE GENOMIC DNA]</scope>
    <source>
        <strain evidence="15 16">DSM 16529</strain>
    </source>
</reference>
<dbReference type="eggNOG" id="COG1509">
    <property type="taxonomic scope" value="Bacteria"/>
</dbReference>